<gene>
    <name evidence="6" type="ORF">EGW08_010270</name>
</gene>
<evidence type="ECO:0000256" key="2">
    <source>
        <dbReference type="ARBA" id="ARBA00022741"/>
    </source>
</evidence>
<evidence type="ECO:0000256" key="4">
    <source>
        <dbReference type="SAM" id="Coils"/>
    </source>
</evidence>
<comment type="caution">
    <text evidence="6">The sequence shown here is derived from an EMBL/GenBank/DDBJ whole genome shotgun (WGS) entry which is preliminary data.</text>
</comment>
<dbReference type="SUPFAM" id="SSF52540">
    <property type="entry name" value="P-loop containing nucleoside triphosphate hydrolases"/>
    <property type="match status" value="1"/>
</dbReference>
<dbReference type="InterPro" id="IPR045058">
    <property type="entry name" value="GIMA/IAN/Toc"/>
</dbReference>
<dbReference type="STRING" id="188477.A0A433TK81"/>
<dbReference type="InterPro" id="IPR027417">
    <property type="entry name" value="P-loop_NTPase"/>
</dbReference>
<reference evidence="6 7" key="1">
    <citation type="submission" date="2019-01" db="EMBL/GenBank/DDBJ databases">
        <title>A draft genome assembly of the solar-powered sea slug Elysia chlorotica.</title>
        <authorList>
            <person name="Cai H."/>
            <person name="Li Q."/>
            <person name="Fang X."/>
            <person name="Li J."/>
            <person name="Curtis N.E."/>
            <person name="Altenburger A."/>
            <person name="Shibata T."/>
            <person name="Feng M."/>
            <person name="Maeda T."/>
            <person name="Schwartz J.A."/>
            <person name="Shigenobu S."/>
            <person name="Lundholm N."/>
            <person name="Nishiyama T."/>
            <person name="Yang H."/>
            <person name="Hasebe M."/>
            <person name="Li S."/>
            <person name="Pierce S.K."/>
            <person name="Wang J."/>
        </authorList>
    </citation>
    <scope>NUCLEOTIDE SEQUENCE [LARGE SCALE GENOMIC DNA]</scope>
    <source>
        <strain evidence="6">EC2010</strain>
        <tissue evidence="6">Whole organism of an adult</tissue>
    </source>
</reference>
<dbReference type="Pfam" id="PF04548">
    <property type="entry name" value="AIG1"/>
    <property type="match status" value="1"/>
</dbReference>
<keyword evidence="3" id="KW-0342">GTP-binding</keyword>
<feature type="domain" description="AIG1-type G" evidence="5">
    <location>
        <begin position="6"/>
        <end position="219"/>
    </location>
</feature>
<feature type="coiled-coil region" evidence="4">
    <location>
        <begin position="321"/>
        <end position="378"/>
    </location>
</feature>
<dbReference type="InterPro" id="IPR006703">
    <property type="entry name" value="G_AIG1"/>
</dbReference>
<dbReference type="FunFam" id="3.40.50.300:FF:000840">
    <property type="entry name" value="Immune-associated nucleotide-binding protein 9"/>
    <property type="match status" value="1"/>
</dbReference>
<dbReference type="OrthoDB" id="431287at2759"/>
<accession>A0A433TK81</accession>
<protein>
    <recommendedName>
        <fullName evidence="5">AIG1-type G domain-containing protein</fullName>
    </recommendedName>
</protein>
<dbReference type="Proteomes" id="UP000271974">
    <property type="component" value="Unassembled WGS sequence"/>
</dbReference>
<evidence type="ECO:0000256" key="1">
    <source>
        <dbReference type="ARBA" id="ARBA00008535"/>
    </source>
</evidence>
<dbReference type="AlphaFoldDB" id="A0A433TK81"/>
<evidence type="ECO:0000313" key="6">
    <source>
        <dbReference type="EMBL" id="RUS81972.1"/>
    </source>
</evidence>
<proteinExistence type="inferred from homology"/>
<evidence type="ECO:0000259" key="5">
    <source>
        <dbReference type="PROSITE" id="PS51720"/>
    </source>
</evidence>
<keyword evidence="4" id="KW-0175">Coiled coil</keyword>
<evidence type="ECO:0000313" key="7">
    <source>
        <dbReference type="Proteomes" id="UP000271974"/>
    </source>
</evidence>
<keyword evidence="7" id="KW-1185">Reference proteome</keyword>
<dbReference type="Gene3D" id="3.40.50.300">
    <property type="entry name" value="P-loop containing nucleotide triphosphate hydrolases"/>
    <property type="match status" value="1"/>
</dbReference>
<organism evidence="6 7">
    <name type="scientific">Elysia chlorotica</name>
    <name type="common">Eastern emerald elysia</name>
    <name type="synonym">Sea slug</name>
    <dbReference type="NCBI Taxonomy" id="188477"/>
    <lineage>
        <taxon>Eukaryota</taxon>
        <taxon>Metazoa</taxon>
        <taxon>Spiralia</taxon>
        <taxon>Lophotrochozoa</taxon>
        <taxon>Mollusca</taxon>
        <taxon>Gastropoda</taxon>
        <taxon>Heterobranchia</taxon>
        <taxon>Euthyneura</taxon>
        <taxon>Panpulmonata</taxon>
        <taxon>Sacoglossa</taxon>
        <taxon>Placobranchoidea</taxon>
        <taxon>Plakobranchidae</taxon>
        <taxon>Elysia</taxon>
    </lineage>
</organism>
<dbReference type="PANTHER" id="PTHR10903">
    <property type="entry name" value="GTPASE, IMAP FAMILY MEMBER-RELATED"/>
    <property type="match status" value="1"/>
</dbReference>
<dbReference type="PROSITE" id="PS51720">
    <property type="entry name" value="G_AIG1"/>
    <property type="match status" value="1"/>
</dbReference>
<evidence type="ECO:0000256" key="3">
    <source>
        <dbReference type="ARBA" id="ARBA00023134"/>
    </source>
</evidence>
<dbReference type="PANTHER" id="PTHR10903:SF184">
    <property type="entry name" value="GTP-BINDING PROTEIN A"/>
    <property type="match status" value="1"/>
</dbReference>
<keyword evidence="2" id="KW-0547">Nucleotide-binding</keyword>
<sequence length="430" mass="49095">MSIPSNSDIDLLLIGKTGNGKSATGNSILQRKVFVASASMESVTLKVSWDVSDHNNTIIKVVDGPGLGDTRLTTEEGLNLFMNAMEYAVMANSSGYHAFLLVVRYGGRFTQEDQDVVRLLKQIFGQDFVKNYCVLVMTFGDNFKREGEEFGFTFEQWCGQQSGVMQELIREVQGRIVLFDNVTKDPVARKRQIDDLLSKVATLKSRGQRYTDKNFERAQEARDRVRIEAKKPMIQDDTMFKISLILQRLGQIQSDFHSPSQLQDLQNLELETQKLVGNIALQDKGTGALRDISENATAIMNTVREAISVRKRLDQDRLRAQQQETDQAAQLQRQRETMQKEMEEQGASAEVVAMQNRIRELEEQMAREREERNEQVAVRQTEEQNRLADMTQKSQDCFLNIHIQVDKNLFDTIIAFTKGIFTTIASWFKK</sequence>
<dbReference type="EMBL" id="RQTK01000311">
    <property type="protein sequence ID" value="RUS81972.1"/>
    <property type="molecule type" value="Genomic_DNA"/>
</dbReference>
<comment type="similarity">
    <text evidence="1">Belongs to the TRAFAC class TrmE-Era-EngA-EngB-Septin-like GTPase superfamily. AIG1/Toc34/Toc159-like paraseptin GTPase family. IAN subfamily.</text>
</comment>
<name>A0A433TK81_ELYCH</name>
<dbReference type="GO" id="GO:0005525">
    <property type="term" value="F:GTP binding"/>
    <property type="evidence" value="ECO:0007669"/>
    <property type="project" value="UniProtKB-KW"/>
</dbReference>